<dbReference type="AlphaFoldDB" id="A0A5P3XCM1"/>
<name>A0A5P3XCM1_PARBF</name>
<evidence type="ECO:0000313" key="1">
    <source>
        <dbReference type="EMBL" id="QEZ68737.1"/>
    </source>
</evidence>
<organism evidence="1 2">
    <name type="scientific">Paraclostridium bifermentans</name>
    <name type="common">Clostridium bifermentans</name>
    <dbReference type="NCBI Taxonomy" id="1490"/>
    <lineage>
        <taxon>Bacteria</taxon>
        <taxon>Bacillati</taxon>
        <taxon>Bacillota</taxon>
        <taxon>Clostridia</taxon>
        <taxon>Peptostreptococcales</taxon>
        <taxon>Peptostreptococcaceae</taxon>
        <taxon>Paraclostridium</taxon>
    </lineage>
</organism>
<dbReference type="EMBL" id="CP032452">
    <property type="protein sequence ID" value="QEZ68737.1"/>
    <property type="molecule type" value="Genomic_DNA"/>
</dbReference>
<evidence type="ECO:0000313" key="2">
    <source>
        <dbReference type="Proteomes" id="UP000326961"/>
    </source>
</evidence>
<accession>A0A5P3XCM1</accession>
<gene>
    <name evidence="1" type="ORF">D4A35_07205</name>
</gene>
<sequence>MIILNKDASLSLSIFNKNNCLYIKNYTNKIENISNNVYLYSAIIDKYDDIHICFIDFKNYFYYYTYNNSSLNLISSFKLNVSSKKICKLSMYSLNNSINIFFSKSLNKYYHNIYHLNYNFYNNELIEFDIKNAFKSKLPLYTINVSNNYIICSYYVKSKNKIDLESMVYNDNKKCWSNFSNIYTSNVLFKYCDTIKY</sequence>
<dbReference type="Proteomes" id="UP000326961">
    <property type="component" value="Chromosome"/>
</dbReference>
<reference evidence="1 2" key="1">
    <citation type="submission" date="2018-09" db="EMBL/GenBank/DDBJ databases">
        <title>A clostridial neurotoxin that targets Anopheles mosquitoes.</title>
        <authorList>
            <person name="Contreras E."/>
            <person name="Masuyer G."/>
            <person name="Qureshi N."/>
            <person name="Chawla S."/>
            <person name="Lim H.L."/>
            <person name="Chen J."/>
            <person name="Stenmark P."/>
            <person name="Gill S."/>
        </authorList>
    </citation>
    <scope>NUCLEOTIDE SEQUENCE [LARGE SCALE GENOMIC DNA]</scope>
    <source>
        <strain evidence="1 2">Cbm</strain>
    </source>
</reference>
<protein>
    <submittedName>
        <fullName evidence="1">Uncharacterized protein</fullName>
    </submittedName>
</protein>
<proteinExistence type="predicted"/>